<proteinExistence type="predicted"/>
<dbReference type="OrthoDB" id="2223at2157"/>
<evidence type="ECO:0000313" key="2">
    <source>
        <dbReference type="Proteomes" id="UP000032027"/>
    </source>
</evidence>
<dbReference type="GeneID" id="59166962"/>
<dbReference type="HOGENOM" id="CLU_215160_0_0_2"/>
<protein>
    <recommendedName>
        <fullName evidence="3">Ribbon-helix-helix protein CopG domain-containing protein</fullName>
    </recommendedName>
</protein>
<evidence type="ECO:0008006" key="3">
    <source>
        <dbReference type="Google" id="ProtNLM"/>
    </source>
</evidence>
<evidence type="ECO:0000313" key="1">
    <source>
        <dbReference type="EMBL" id="AJM92968.1"/>
    </source>
</evidence>
<dbReference type="AlphaFoldDB" id="A0A0C5BTA2"/>
<reference evidence="2" key="1">
    <citation type="submission" date="2015-02" db="EMBL/GenBank/DDBJ databases">
        <title>Characterization of two novel Thaumarchaeota isolated from the Northern Adriatic Sea.</title>
        <authorList>
            <person name="Bayer B."/>
            <person name="Vojvoda J."/>
            <person name="Offre P."/>
            <person name="Srivastava A."/>
            <person name="Elisabeth N."/>
            <person name="Garcia J.A.L."/>
            <person name="Schleper C."/>
            <person name="Herndl G.J."/>
        </authorList>
    </citation>
    <scope>NUCLEOTIDE SEQUENCE [LARGE SCALE GENOMIC DNA]</scope>
    <source>
        <strain evidence="2">D3C</strain>
    </source>
</reference>
<accession>A0A0C5BTA2</accession>
<dbReference type="RefSeq" id="WP_182126703.1">
    <property type="nucleotide sequence ID" value="NZ_CP010868.1"/>
</dbReference>
<keyword evidence="2" id="KW-1185">Reference proteome</keyword>
<dbReference type="Proteomes" id="UP000032027">
    <property type="component" value="Chromosome"/>
</dbReference>
<name>A0A0C5BTA2_9ARCH</name>
<reference evidence="1 2" key="2">
    <citation type="journal article" date="2016" name="ISME J.">
        <title>Physiological and genomic characterization of two novel marine thaumarchaeal strains indicates niche differentiation.</title>
        <authorList>
            <person name="Bayer B."/>
            <person name="Vojvoda J."/>
            <person name="Offre P."/>
            <person name="Alves R.J."/>
            <person name="Elisabeth N.H."/>
            <person name="Garcia J.A."/>
            <person name="Volland J.M."/>
            <person name="Srivastava A."/>
            <person name="Schleper C."/>
            <person name="Herndl G.J."/>
        </authorList>
    </citation>
    <scope>NUCLEOTIDE SEQUENCE [LARGE SCALE GENOMIC DNA]</scope>
    <source>
        <strain evidence="1 2">D3C</strain>
    </source>
</reference>
<dbReference type="EMBL" id="CP010868">
    <property type="protein sequence ID" value="AJM92968.1"/>
    <property type="molecule type" value="Genomic_DNA"/>
</dbReference>
<dbReference type="PATRIC" id="fig|1582439.9.peg.1811"/>
<organism evidence="1 2">
    <name type="scientific">Nitrosopumilus piranensis</name>
    <dbReference type="NCBI Taxonomy" id="1582439"/>
    <lineage>
        <taxon>Archaea</taxon>
        <taxon>Nitrososphaerota</taxon>
        <taxon>Nitrososphaeria</taxon>
        <taxon>Nitrosopumilales</taxon>
        <taxon>Nitrosopumilaceae</taxon>
        <taxon>Nitrosopumilus</taxon>
    </lineage>
</organism>
<gene>
    <name evidence="1" type="ORF">NPIRD3C_1756</name>
</gene>
<dbReference type="KEGG" id="nid:NPIRD3C_1756"/>
<sequence>MAKRVTVMIDDDLDKKIRMLQAKKIRDTEKSVSFSAVINDCLRKAL</sequence>
<reference evidence="1 2" key="3">
    <citation type="journal article" date="2019" name="Int. J. Syst. Evol. Microbiol.">
        <title>Nitrosopumilus adriaticus sp. nov. and Nitrosopumilus piranensis sp. nov., two ammonia-oxidizing archaea from the Adriatic Sea and members of the class Nitrososphaeria.</title>
        <authorList>
            <person name="Bayer B."/>
            <person name="Vojvoda J."/>
            <person name="Reinthaler T."/>
            <person name="Reyes C."/>
            <person name="Pinto M."/>
            <person name="Herndl G.J."/>
        </authorList>
    </citation>
    <scope>NUCLEOTIDE SEQUENCE [LARGE SCALE GENOMIC DNA]</scope>
    <source>
        <strain evidence="1 2">D3C</strain>
    </source>
</reference>